<name>A0A2J8MUI5_PANTR</name>
<dbReference type="Proteomes" id="UP000236370">
    <property type="component" value="Unassembled WGS sequence"/>
</dbReference>
<feature type="non-terminal residue" evidence="1">
    <location>
        <position position="1"/>
    </location>
</feature>
<evidence type="ECO:0000313" key="2">
    <source>
        <dbReference type="Proteomes" id="UP000236370"/>
    </source>
</evidence>
<evidence type="ECO:0000313" key="1">
    <source>
        <dbReference type="EMBL" id="PNI63171.1"/>
    </source>
</evidence>
<gene>
    <name evidence="1" type="ORF">CK820_G0016908</name>
</gene>
<protein>
    <submittedName>
        <fullName evidence="1">LRBA isoform 15</fullName>
    </submittedName>
</protein>
<proteinExistence type="predicted"/>
<comment type="caution">
    <text evidence="1">The sequence shown here is derived from an EMBL/GenBank/DDBJ whole genome shotgun (WGS) entry which is preliminary data.</text>
</comment>
<accession>A0A2J8MUI5</accession>
<reference evidence="1 2" key="1">
    <citation type="submission" date="2017-12" db="EMBL/GenBank/DDBJ databases">
        <title>High-resolution comparative analysis of great ape genomes.</title>
        <authorList>
            <person name="Pollen A."/>
            <person name="Hastie A."/>
            <person name="Hormozdiari F."/>
            <person name="Dougherty M."/>
            <person name="Liu R."/>
            <person name="Chaisson M."/>
            <person name="Hoppe E."/>
            <person name="Hill C."/>
            <person name="Pang A."/>
            <person name="Hillier L."/>
            <person name="Baker C."/>
            <person name="Armstrong J."/>
            <person name="Shendure J."/>
            <person name="Paten B."/>
            <person name="Wilson R."/>
            <person name="Chao H."/>
            <person name="Schneider V."/>
            <person name="Ventura M."/>
            <person name="Kronenberg Z."/>
            <person name="Murali S."/>
            <person name="Gordon D."/>
            <person name="Cantsilieris S."/>
            <person name="Munson K."/>
            <person name="Nelson B."/>
            <person name="Raja A."/>
            <person name="Underwood J."/>
            <person name="Diekhans M."/>
            <person name="Fiddes I."/>
            <person name="Haussler D."/>
            <person name="Eichler E."/>
        </authorList>
    </citation>
    <scope>NUCLEOTIDE SEQUENCE [LARGE SCALE GENOMIC DNA]</scope>
    <source>
        <strain evidence="1">Yerkes chimp pedigree #C0471</strain>
    </source>
</reference>
<dbReference type="AlphaFoldDB" id="A0A2J8MUI5"/>
<organism evidence="1 2">
    <name type="scientific">Pan troglodytes</name>
    <name type="common">Chimpanzee</name>
    <dbReference type="NCBI Taxonomy" id="9598"/>
    <lineage>
        <taxon>Eukaryota</taxon>
        <taxon>Metazoa</taxon>
        <taxon>Chordata</taxon>
        <taxon>Craniata</taxon>
        <taxon>Vertebrata</taxon>
        <taxon>Euteleostomi</taxon>
        <taxon>Mammalia</taxon>
        <taxon>Eutheria</taxon>
        <taxon>Euarchontoglires</taxon>
        <taxon>Primates</taxon>
        <taxon>Haplorrhini</taxon>
        <taxon>Catarrhini</taxon>
        <taxon>Hominidae</taxon>
        <taxon>Pan</taxon>
    </lineage>
</organism>
<dbReference type="EMBL" id="NBAG03000243">
    <property type="protein sequence ID" value="PNI63171.1"/>
    <property type="molecule type" value="Genomic_DNA"/>
</dbReference>
<sequence length="134" mass="14948">GFTEIEAEKSMSSGGILRQCLRLVCAVAVRNCLECQQHSQLKTRGDKALKPMHSLIPLGKSAAKSPVDIVTGGISPVRDLDRLLQDMDINRLRAVVFRDITKKSLHMNLQNIIDFVRSPITNMSKNCIKWICSN</sequence>